<evidence type="ECO:0000259" key="1">
    <source>
        <dbReference type="Pfam" id="PF00561"/>
    </source>
</evidence>
<evidence type="ECO:0000313" key="3">
    <source>
        <dbReference type="Proteomes" id="UP000199391"/>
    </source>
</evidence>
<dbReference type="OrthoDB" id="2987348at2"/>
<dbReference type="GO" id="GO:0003824">
    <property type="term" value="F:catalytic activity"/>
    <property type="evidence" value="ECO:0007669"/>
    <property type="project" value="InterPro"/>
</dbReference>
<proteinExistence type="predicted"/>
<keyword evidence="3" id="KW-1185">Reference proteome</keyword>
<gene>
    <name evidence="2" type="ORF">SAMN05216552_1010168</name>
</gene>
<feature type="domain" description="AB hydrolase-1" evidence="1">
    <location>
        <begin position="21"/>
        <end position="126"/>
    </location>
</feature>
<dbReference type="GO" id="GO:0016020">
    <property type="term" value="C:membrane"/>
    <property type="evidence" value="ECO:0007669"/>
    <property type="project" value="TreeGrafter"/>
</dbReference>
<reference evidence="3" key="1">
    <citation type="submission" date="2016-10" db="EMBL/GenBank/DDBJ databases">
        <authorList>
            <person name="Varghese N."/>
            <person name="Submissions S."/>
        </authorList>
    </citation>
    <scope>NUCLEOTIDE SEQUENCE [LARGE SCALE GENOMIC DNA]</scope>
    <source>
        <strain evidence="3">CGMCC 1.11014</strain>
    </source>
</reference>
<organism evidence="2 3">
    <name type="scientific">Pseudoduganella namucuonensis</name>
    <dbReference type="NCBI Taxonomy" id="1035707"/>
    <lineage>
        <taxon>Bacteria</taxon>
        <taxon>Pseudomonadati</taxon>
        <taxon>Pseudomonadota</taxon>
        <taxon>Betaproteobacteria</taxon>
        <taxon>Burkholderiales</taxon>
        <taxon>Oxalobacteraceae</taxon>
        <taxon>Telluria group</taxon>
        <taxon>Pseudoduganella</taxon>
    </lineage>
</organism>
<dbReference type="InterPro" id="IPR000073">
    <property type="entry name" value="AB_hydrolase_1"/>
</dbReference>
<dbReference type="AlphaFoldDB" id="A0A1I7J989"/>
<protein>
    <submittedName>
        <fullName evidence="2">Pimeloyl-ACP methyl ester carboxylesterase</fullName>
    </submittedName>
</protein>
<dbReference type="InterPro" id="IPR000639">
    <property type="entry name" value="Epox_hydrolase-like"/>
</dbReference>
<dbReference type="STRING" id="1035707.SAMN05216552_1010168"/>
<accession>A0A1I7J989</accession>
<sequence>MEQIIDVDGVAVHIEGQGAETIVMLHGWPDTLRLWDGQVRALSGQYRCVRFTLPGFDLAKPRRPMSLDDTVALIERVVRAASPDGSVILLQHDWGSVFGNQFALKHPELVSRIVSVDVGDALSPAFAEQLGLGAKLMTVYYQVWLALAWWIGGWFGDGMSRMMAKALKCPVEPRAIGSQMNYPYFITWFGAYGGYRGASPDMASCRTLYIYGTRKPFMFHTRAWLARLEQAPGSKTLAMKTGHWPMCQLPAEFNAAVLDWLASGRASSLAA</sequence>
<dbReference type="PANTHER" id="PTHR43798">
    <property type="entry name" value="MONOACYLGLYCEROL LIPASE"/>
    <property type="match status" value="1"/>
</dbReference>
<dbReference type="EMBL" id="FPBO01000010">
    <property type="protein sequence ID" value="SFU81702.1"/>
    <property type="molecule type" value="Genomic_DNA"/>
</dbReference>
<name>A0A1I7J989_9BURK</name>
<dbReference type="RefSeq" id="WP_093556002.1">
    <property type="nucleotide sequence ID" value="NZ_FPBO01000010.1"/>
</dbReference>
<dbReference type="Gene3D" id="3.40.50.1820">
    <property type="entry name" value="alpha/beta hydrolase"/>
    <property type="match status" value="1"/>
</dbReference>
<dbReference type="Proteomes" id="UP000199391">
    <property type="component" value="Unassembled WGS sequence"/>
</dbReference>
<dbReference type="PRINTS" id="PR00412">
    <property type="entry name" value="EPOXHYDRLASE"/>
</dbReference>
<dbReference type="InterPro" id="IPR050266">
    <property type="entry name" value="AB_hydrolase_sf"/>
</dbReference>
<dbReference type="Pfam" id="PF00561">
    <property type="entry name" value="Abhydrolase_1"/>
    <property type="match status" value="1"/>
</dbReference>
<dbReference type="InterPro" id="IPR029058">
    <property type="entry name" value="AB_hydrolase_fold"/>
</dbReference>
<dbReference type="PANTHER" id="PTHR43798:SF33">
    <property type="entry name" value="HYDROLASE, PUTATIVE (AFU_ORTHOLOGUE AFUA_2G14860)-RELATED"/>
    <property type="match status" value="1"/>
</dbReference>
<dbReference type="SUPFAM" id="SSF53474">
    <property type="entry name" value="alpha/beta-Hydrolases"/>
    <property type="match status" value="1"/>
</dbReference>
<evidence type="ECO:0000313" key="2">
    <source>
        <dbReference type="EMBL" id="SFU81702.1"/>
    </source>
</evidence>